<evidence type="ECO:0000313" key="2">
    <source>
        <dbReference type="EMBL" id="PMD19357.1"/>
    </source>
</evidence>
<keyword evidence="3" id="KW-1185">Reference proteome</keyword>
<evidence type="ECO:0000313" key="3">
    <source>
        <dbReference type="Proteomes" id="UP000235672"/>
    </source>
</evidence>
<gene>
    <name evidence="2" type="ORF">NA56DRAFT_705524</name>
</gene>
<evidence type="ECO:0000256" key="1">
    <source>
        <dbReference type="SAM" id="MobiDB-lite"/>
    </source>
</evidence>
<proteinExistence type="predicted"/>
<feature type="region of interest" description="Disordered" evidence="1">
    <location>
        <begin position="321"/>
        <end position="344"/>
    </location>
</feature>
<dbReference type="OrthoDB" id="3516528at2759"/>
<accession>A0A2J6PZ94</accession>
<name>A0A2J6PZ94_9HELO</name>
<organism evidence="2 3">
    <name type="scientific">Hyaloscypha hepaticicola</name>
    <dbReference type="NCBI Taxonomy" id="2082293"/>
    <lineage>
        <taxon>Eukaryota</taxon>
        <taxon>Fungi</taxon>
        <taxon>Dikarya</taxon>
        <taxon>Ascomycota</taxon>
        <taxon>Pezizomycotina</taxon>
        <taxon>Leotiomycetes</taxon>
        <taxon>Helotiales</taxon>
        <taxon>Hyaloscyphaceae</taxon>
        <taxon>Hyaloscypha</taxon>
    </lineage>
</organism>
<dbReference type="STRING" id="1745343.A0A2J6PZ94"/>
<protein>
    <submittedName>
        <fullName evidence="2">Uncharacterized protein</fullName>
    </submittedName>
</protein>
<dbReference type="AlphaFoldDB" id="A0A2J6PZ94"/>
<sequence length="344" mass="38585">MFEAEVLKSHSATFTVNLSSTTVSQGFLSDSWLRHAIPKVAEVDTSFLSFLRETGPISQPHTASLTYYLRILAKPSEDETPGWEVSVYLGGACFAKSLTLSDPFTKVVEDECRWYLEDYLTKTPFEKGRADIATESLNSYADSLFDQLRLSRVWRRLTGPKSPQNKFLEIDIIEDAEDPNAVSSDTTTVPRIIPRKETSTLSIKRVESWSRGVPAVNILLSVSRRLIRGGAEEVDPNSVLESMQTLKRDLETRNALFRLNIEVVRPGSFKALQKHLDKRSKRRCNGDIHIVHFDVHGRIGLGSEKGQEKATTAAFPYFESTRDDARGTPAPTRNIASHAVWNTP</sequence>
<dbReference type="Proteomes" id="UP000235672">
    <property type="component" value="Unassembled WGS sequence"/>
</dbReference>
<reference evidence="2 3" key="1">
    <citation type="submission" date="2016-05" db="EMBL/GenBank/DDBJ databases">
        <title>A degradative enzymes factory behind the ericoid mycorrhizal symbiosis.</title>
        <authorList>
            <consortium name="DOE Joint Genome Institute"/>
            <person name="Martino E."/>
            <person name="Morin E."/>
            <person name="Grelet G."/>
            <person name="Kuo A."/>
            <person name="Kohler A."/>
            <person name="Daghino S."/>
            <person name="Barry K."/>
            <person name="Choi C."/>
            <person name="Cichocki N."/>
            <person name="Clum A."/>
            <person name="Copeland A."/>
            <person name="Hainaut M."/>
            <person name="Haridas S."/>
            <person name="Labutti K."/>
            <person name="Lindquist E."/>
            <person name="Lipzen A."/>
            <person name="Khouja H.-R."/>
            <person name="Murat C."/>
            <person name="Ohm R."/>
            <person name="Olson A."/>
            <person name="Spatafora J."/>
            <person name="Veneault-Fourrey C."/>
            <person name="Henrissat B."/>
            <person name="Grigoriev I."/>
            <person name="Martin F."/>
            <person name="Perotto S."/>
        </authorList>
    </citation>
    <scope>NUCLEOTIDE SEQUENCE [LARGE SCALE GENOMIC DNA]</scope>
    <source>
        <strain evidence="2 3">UAMH 7357</strain>
    </source>
</reference>
<dbReference type="EMBL" id="KZ613489">
    <property type="protein sequence ID" value="PMD19357.1"/>
    <property type="molecule type" value="Genomic_DNA"/>
</dbReference>